<reference evidence="1 2" key="1">
    <citation type="submission" date="2024-05" db="EMBL/GenBank/DDBJ databases">
        <title>Neorhizobium sp. Rsf11, a plant growth promoting and heavy metal resistant PAH-degrader.</title>
        <authorList>
            <person name="Golubev S.N."/>
            <person name="Muratova A.Y."/>
            <person name="Markelova M.I."/>
        </authorList>
    </citation>
    <scope>NUCLEOTIDE SEQUENCE [LARGE SCALE GENOMIC DNA]</scope>
    <source>
        <strain evidence="1 2">Rsf11</strain>
    </source>
</reference>
<dbReference type="Proteomes" id="UP001496627">
    <property type="component" value="Unassembled WGS sequence"/>
</dbReference>
<comment type="caution">
    <text evidence="1">The sequence shown here is derived from an EMBL/GenBank/DDBJ whole genome shotgun (WGS) entry which is preliminary data.</text>
</comment>
<evidence type="ECO:0000313" key="2">
    <source>
        <dbReference type="Proteomes" id="UP001496627"/>
    </source>
</evidence>
<keyword evidence="2" id="KW-1185">Reference proteome</keyword>
<name>A0ABV0MC76_9HYPH</name>
<dbReference type="RefSeq" id="WP_210058757.1">
    <property type="nucleotide sequence ID" value="NZ_JBEAAL010000044.1"/>
</dbReference>
<organism evidence="1 2">
    <name type="scientific">Neorhizobium phenanthreniclasticum</name>
    <dbReference type="NCBI Taxonomy" id="3157917"/>
    <lineage>
        <taxon>Bacteria</taxon>
        <taxon>Pseudomonadati</taxon>
        <taxon>Pseudomonadota</taxon>
        <taxon>Alphaproteobacteria</taxon>
        <taxon>Hyphomicrobiales</taxon>
        <taxon>Rhizobiaceae</taxon>
        <taxon>Rhizobium/Agrobacterium group</taxon>
        <taxon>Neorhizobium</taxon>
    </lineage>
</organism>
<protein>
    <submittedName>
        <fullName evidence="1">Uncharacterized protein</fullName>
    </submittedName>
</protein>
<accession>A0ABV0MC76</accession>
<evidence type="ECO:0000313" key="1">
    <source>
        <dbReference type="EMBL" id="MEQ1409455.1"/>
    </source>
</evidence>
<sequence length="173" mass="19780">MSDLNALELYAKLCGFKLLVLANRFGSTNAVSDHVHHEFLERIGDLIELMQDILHAERKLRVVSDAVQREEVEWARWSCEHHLVDVYLTGAPYPLLEFVPIDPETQEYRDNTTGSWRPLTEDGPYLRDVSNEELSGLRTIMDQIAEETGICFSAYRVVWGSQPDEEAEGATRD</sequence>
<proteinExistence type="predicted"/>
<gene>
    <name evidence="1" type="ORF">ABK249_31620</name>
</gene>
<dbReference type="EMBL" id="JBEAAL010000044">
    <property type="protein sequence ID" value="MEQ1409455.1"/>
    <property type="molecule type" value="Genomic_DNA"/>
</dbReference>